<protein>
    <submittedName>
        <fullName evidence="2">Uncharacterized protein</fullName>
    </submittedName>
</protein>
<proteinExistence type="evidence at transcript level"/>
<dbReference type="EMBL" id="GAMD01000183">
    <property type="protein sequence ID" value="JAB01408.1"/>
    <property type="molecule type" value="mRNA"/>
</dbReference>
<feature type="non-terminal residue" evidence="2">
    <location>
        <position position="1"/>
    </location>
</feature>
<evidence type="ECO:0000313" key="2">
    <source>
        <dbReference type="EMBL" id="JAB01408.1"/>
    </source>
</evidence>
<organism evidence="2">
    <name type="scientific">Anopheles aquasalis</name>
    <name type="common">Malaria mosquito</name>
    <dbReference type="NCBI Taxonomy" id="42839"/>
    <lineage>
        <taxon>Eukaryota</taxon>
        <taxon>Metazoa</taxon>
        <taxon>Ecdysozoa</taxon>
        <taxon>Arthropoda</taxon>
        <taxon>Hexapoda</taxon>
        <taxon>Insecta</taxon>
        <taxon>Pterygota</taxon>
        <taxon>Neoptera</taxon>
        <taxon>Endopterygota</taxon>
        <taxon>Diptera</taxon>
        <taxon>Nematocera</taxon>
        <taxon>Culicoidea</taxon>
        <taxon>Culicidae</taxon>
        <taxon>Anophelinae</taxon>
        <taxon>Anopheles</taxon>
    </lineage>
</organism>
<dbReference type="AlphaFoldDB" id="T1EB76"/>
<feature type="transmembrane region" description="Helical" evidence="1">
    <location>
        <begin position="20"/>
        <end position="42"/>
    </location>
</feature>
<keyword evidence="1" id="KW-1133">Transmembrane helix</keyword>
<accession>T1EB76</accession>
<reference evidence="2" key="1">
    <citation type="submission" date="2013-07" db="EMBL/GenBank/DDBJ databases">
        <title>Transcriptome sequencing and developmental regulation of gene expression in Anopheles aquasalis.</title>
        <authorList>
            <consortium name="Brazilian Malaria Network (MCT/CNPq/MS/SCTIE/DECIT/PRONEX 555648/2009-5) and Research Network on Bioactive Molecules from Arthropod Vectors (NAP-MOBIARVE"/>
            <consortium name="University of Sao Paulo)"/>
            <person name="Marinotti O."/>
            <person name="Ribeiro J.M.C."/>
            <person name="Costa-da-Silva A.L."/>
            <person name="Silva M.C.P."/>
            <person name="Lopes A.R."/>
            <person name="Barros M.S."/>
            <person name="Sa-Nunes A."/>
            <person name="Konjin B.B."/>
            <person name="Carvalho E."/>
            <person name="Suesdek L."/>
            <person name="Silva-Neto M.A.C."/>
            <person name="Capurro M.L."/>
        </authorList>
    </citation>
    <scope>NUCLEOTIDE SEQUENCE</scope>
    <source>
        <tissue evidence="2">Whole body</tissue>
    </source>
</reference>
<keyword evidence="1" id="KW-0472">Membrane</keyword>
<sequence length="156" mass="18280">CILPQPLFFSNAPFYRPSFLLSACIFAFSFSFGYVMVSRLTLFAFIRRVSDTPSPLYLFIQFLYIGVRAHTRHPQTHTRAPFCCLFLLFHPFLLLSLLFCCDFFLVIYLSFCLYFTRVNFPFKIVFLTALRLSLNFPSRSSASVLFLLVGRRWDMT</sequence>
<feature type="transmembrane region" description="Helical" evidence="1">
    <location>
        <begin position="91"/>
        <end position="115"/>
    </location>
</feature>
<keyword evidence="1" id="KW-0812">Transmembrane</keyword>
<evidence type="ECO:0000256" key="1">
    <source>
        <dbReference type="SAM" id="Phobius"/>
    </source>
</evidence>
<name>T1EB76_ANOAQ</name>